<accession>A0AAW6E4J5</accession>
<dbReference type="Proteomes" id="UP001211015">
    <property type="component" value="Unassembled WGS sequence"/>
</dbReference>
<dbReference type="EMBL" id="JAQMLV010000007">
    <property type="protein sequence ID" value="MDB8744648.1"/>
    <property type="molecule type" value="Genomic_DNA"/>
</dbReference>
<proteinExistence type="predicted"/>
<evidence type="ECO:0008006" key="4">
    <source>
        <dbReference type="Google" id="ProtNLM"/>
    </source>
</evidence>
<evidence type="ECO:0000313" key="2">
    <source>
        <dbReference type="EMBL" id="MDB8744648.1"/>
    </source>
</evidence>
<evidence type="ECO:0000313" key="3">
    <source>
        <dbReference type="Proteomes" id="UP001211015"/>
    </source>
</evidence>
<sequence length="175" mass="19933">MNNYQTGNIKLEKLAKENSAFQNCQPDMSDVNFEIGKSSSTVKIFAAIAAFALIYGIRFFLRRYVGNPNGSMSAGDIVFWCFIGLIIVLVVVTTVKEKNSPTISVMGKKLFYNGNCWSSDEISHVKCTKWLERVEVYSSGKKVLTFPWEKDNSELFIAWVKKCGIKFEDKRMHLF</sequence>
<feature type="transmembrane region" description="Helical" evidence="1">
    <location>
        <begin position="77"/>
        <end position="95"/>
    </location>
</feature>
<organism evidence="2 3">
    <name type="scientific">Ruminococcus bicirculans</name>
    <name type="common">ex Wegman et al. 2014</name>
    <dbReference type="NCBI Taxonomy" id="1160721"/>
    <lineage>
        <taxon>Bacteria</taxon>
        <taxon>Bacillati</taxon>
        <taxon>Bacillota</taxon>
        <taxon>Clostridia</taxon>
        <taxon>Eubacteriales</taxon>
        <taxon>Oscillospiraceae</taxon>
        <taxon>Ruminococcus</taxon>
    </lineage>
</organism>
<keyword evidence="1" id="KW-0472">Membrane</keyword>
<evidence type="ECO:0000256" key="1">
    <source>
        <dbReference type="SAM" id="Phobius"/>
    </source>
</evidence>
<protein>
    <recommendedName>
        <fullName evidence="4">YcxB-like protein domain-containing protein</fullName>
    </recommendedName>
</protein>
<gene>
    <name evidence="2" type="ORF">PNU62_06405</name>
</gene>
<comment type="caution">
    <text evidence="2">The sequence shown here is derived from an EMBL/GenBank/DDBJ whole genome shotgun (WGS) entry which is preliminary data.</text>
</comment>
<keyword evidence="1" id="KW-0812">Transmembrane</keyword>
<keyword evidence="1" id="KW-1133">Transmembrane helix</keyword>
<dbReference type="AlphaFoldDB" id="A0AAW6E4J5"/>
<reference evidence="2" key="1">
    <citation type="submission" date="2023-01" db="EMBL/GenBank/DDBJ databases">
        <title>Human gut microbiome strain richness.</title>
        <authorList>
            <person name="Chen-Liaw A."/>
        </authorList>
    </citation>
    <scope>NUCLEOTIDE SEQUENCE</scope>
    <source>
        <strain evidence="2">1001275st1_F4_1001275B_160808</strain>
    </source>
</reference>
<dbReference type="RefSeq" id="WP_195388045.1">
    <property type="nucleotide sequence ID" value="NZ_JADNGL010000004.1"/>
</dbReference>
<name>A0AAW6E4J5_9FIRM</name>
<feature type="transmembrane region" description="Helical" evidence="1">
    <location>
        <begin position="44"/>
        <end position="65"/>
    </location>
</feature>